<keyword evidence="1" id="KW-1133">Transmembrane helix</keyword>
<accession>A0AAN9EM22</accession>
<proteinExistence type="predicted"/>
<reference evidence="2 3" key="1">
    <citation type="submission" date="2024-01" db="EMBL/GenBank/DDBJ databases">
        <title>The genomes of 5 underutilized Papilionoideae crops provide insights into root nodulation and disease resistanc.</title>
        <authorList>
            <person name="Yuan L."/>
        </authorList>
    </citation>
    <scope>NUCLEOTIDE SEQUENCE [LARGE SCALE GENOMIC DNA]</scope>
    <source>
        <strain evidence="2">ZHUSHIDOU_FW_LH</strain>
        <tissue evidence="2">Leaf</tissue>
    </source>
</reference>
<keyword evidence="1" id="KW-0812">Transmembrane</keyword>
<gene>
    <name evidence="2" type="ORF">RIF29_25260</name>
</gene>
<evidence type="ECO:0000313" key="2">
    <source>
        <dbReference type="EMBL" id="KAK7259648.1"/>
    </source>
</evidence>
<evidence type="ECO:0000313" key="3">
    <source>
        <dbReference type="Proteomes" id="UP001372338"/>
    </source>
</evidence>
<feature type="transmembrane region" description="Helical" evidence="1">
    <location>
        <begin position="123"/>
        <end position="145"/>
    </location>
</feature>
<dbReference type="Proteomes" id="UP001372338">
    <property type="component" value="Unassembled WGS sequence"/>
</dbReference>
<name>A0AAN9EM22_CROPI</name>
<comment type="caution">
    <text evidence="2">The sequence shown here is derived from an EMBL/GenBank/DDBJ whole genome shotgun (WGS) entry which is preliminary data.</text>
</comment>
<organism evidence="2 3">
    <name type="scientific">Crotalaria pallida</name>
    <name type="common">Smooth rattlebox</name>
    <name type="synonym">Crotalaria striata</name>
    <dbReference type="NCBI Taxonomy" id="3830"/>
    <lineage>
        <taxon>Eukaryota</taxon>
        <taxon>Viridiplantae</taxon>
        <taxon>Streptophyta</taxon>
        <taxon>Embryophyta</taxon>
        <taxon>Tracheophyta</taxon>
        <taxon>Spermatophyta</taxon>
        <taxon>Magnoliopsida</taxon>
        <taxon>eudicotyledons</taxon>
        <taxon>Gunneridae</taxon>
        <taxon>Pentapetalae</taxon>
        <taxon>rosids</taxon>
        <taxon>fabids</taxon>
        <taxon>Fabales</taxon>
        <taxon>Fabaceae</taxon>
        <taxon>Papilionoideae</taxon>
        <taxon>50 kb inversion clade</taxon>
        <taxon>genistoids sensu lato</taxon>
        <taxon>core genistoids</taxon>
        <taxon>Crotalarieae</taxon>
        <taxon>Crotalaria</taxon>
    </lineage>
</organism>
<dbReference type="AlphaFoldDB" id="A0AAN9EM22"/>
<dbReference type="EMBL" id="JAYWIO010000005">
    <property type="protein sequence ID" value="KAK7259648.1"/>
    <property type="molecule type" value="Genomic_DNA"/>
</dbReference>
<evidence type="ECO:0000256" key="1">
    <source>
        <dbReference type="SAM" id="Phobius"/>
    </source>
</evidence>
<protein>
    <submittedName>
        <fullName evidence="2">Uncharacterized protein</fullName>
    </submittedName>
</protein>
<sequence length="146" mass="15817">MKLPVIAFHAHAAAQNHLDPVIAEVAVVEVPGFCLNRSPLVIVIVTATVHDCCCHHPDQSFPSSLLSHANSDSWSLPGHCCQSSPPPRSLDFKPSSLFSNFGVNYASSSIVTWYLCKVLNQSLICSLNALVLLAFGMLFRLGLVFL</sequence>
<keyword evidence="1" id="KW-0472">Membrane</keyword>
<keyword evidence="3" id="KW-1185">Reference proteome</keyword>